<dbReference type="Proteomes" id="UP000004995">
    <property type="component" value="Unassembled WGS sequence"/>
</dbReference>
<dbReference type="EnsemblPlants" id="KQL28380">
    <property type="protein sequence ID" value="KQL28380"/>
    <property type="gene ID" value="SETIT_020475mg"/>
</dbReference>
<protein>
    <submittedName>
        <fullName evidence="1">Uncharacterized protein</fullName>
    </submittedName>
</protein>
<reference evidence="1" key="2">
    <citation type="submission" date="2018-08" db="UniProtKB">
        <authorList>
            <consortium name="EnsemblPlants"/>
        </authorList>
    </citation>
    <scope>IDENTIFICATION</scope>
    <source>
        <strain evidence="1">Yugu1</strain>
    </source>
</reference>
<name>K3Z1Q7_SETIT</name>
<keyword evidence="2" id="KW-1185">Reference proteome</keyword>
<sequence>MSVMGIILWIPTRSPGEPLRFSPQKLFPPFAAI</sequence>
<accession>K3Z1Q7</accession>
<evidence type="ECO:0000313" key="1">
    <source>
        <dbReference type="EnsemblPlants" id="KQL28380"/>
    </source>
</evidence>
<organism evidence="1 2">
    <name type="scientific">Setaria italica</name>
    <name type="common">Foxtail millet</name>
    <name type="synonym">Panicum italicum</name>
    <dbReference type="NCBI Taxonomy" id="4555"/>
    <lineage>
        <taxon>Eukaryota</taxon>
        <taxon>Viridiplantae</taxon>
        <taxon>Streptophyta</taxon>
        <taxon>Embryophyta</taxon>
        <taxon>Tracheophyta</taxon>
        <taxon>Spermatophyta</taxon>
        <taxon>Magnoliopsida</taxon>
        <taxon>Liliopsida</taxon>
        <taxon>Poales</taxon>
        <taxon>Poaceae</taxon>
        <taxon>PACMAD clade</taxon>
        <taxon>Panicoideae</taxon>
        <taxon>Panicodae</taxon>
        <taxon>Paniceae</taxon>
        <taxon>Cenchrinae</taxon>
        <taxon>Setaria</taxon>
    </lineage>
</organism>
<reference evidence="2" key="1">
    <citation type="journal article" date="2012" name="Nat. Biotechnol.">
        <title>Reference genome sequence of the model plant Setaria.</title>
        <authorList>
            <person name="Bennetzen J.L."/>
            <person name="Schmutz J."/>
            <person name="Wang H."/>
            <person name="Percifield R."/>
            <person name="Hawkins J."/>
            <person name="Pontaroli A.C."/>
            <person name="Estep M."/>
            <person name="Feng L."/>
            <person name="Vaughn J.N."/>
            <person name="Grimwood J."/>
            <person name="Jenkins J."/>
            <person name="Barry K."/>
            <person name="Lindquist E."/>
            <person name="Hellsten U."/>
            <person name="Deshpande S."/>
            <person name="Wang X."/>
            <person name="Wu X."/>
            <person name="Mitros T."/>
            <person name="Triplett J."/>
            <person name="Yang X."/>
            <person name="Ye C.Y."/>
            <person name="Mauro-Herrera M."/>
            <person name="Wang L."/>
            <person name="Li P."/>
            <person name="Sharma M."/>
            <person name="Sharma R."/>
            <person name="Ronald P.C."/>
            <person name="Panaud O."/>
            <person name="Kellogg E.A."/>
            <person name="Brutnell T.P."/>
            <person name="Doust A.N."/>
            <person name="Tuskan G.A."/>
            <person name="Rokhsar D."/>
            <person name="Devos K.M."/>
        </authorList>
    </citation>
    <scope>NUCLEOTIDE SEQUENCE [LARGE SCALE GENOMIC DNA]</scope>
    <source>
        <strain evidence="2">cv. Yugu1</strain>
    </source>
</reference>
<dbReference type="AlphaFoldDB" id="K3Z1Q7"/>
<dbReference type="InParanoid" id="K3Z1Q7"/>
<proteinExistence type="predicted"/>
<dbReference type="EMBL" id="AGNK02000079">
    <property type="status" value="NOT_ANNOTATED_CDS"/>
    <property type="molecule type" value="Genomic_DNA"/>
</dbReference>
<evidence type="ECO:0000313" key="2">
    <source>
        <dbReference type="Proteomes" id="UP000004995"/>
    </source>
</evidence>
<dbReference type="Gramene" id="KQL28380">
    <property type="protein sequence ID" value="KQL28380"/>
    <property type="gene ID" value="SETIT_020475mg"/>
</dbReference>
<dbReference type="HOGENOM" id="CLU_3385596_0_0_1"/>